<comment type="subcellular location">
    <subcellularLocation>
        <location evidence="1">Cell membrane</location>
        <topology evidence="1">Multi-pass membrane protein</topology>
    </subcellularLocation>
</comment>
<feature type="transmembrane region" description="Helical" evidence="6">
    <location>
        <begin position="267"/>
        <end position="284"/>
    </location>
</feature>
<evidence type="ECO:0000256" key="5">
    <source>
        <dbReference type="ARBA" id="ARBA00023136"/>
    </source>
</evidence>
<keyword evidence="4 6" id="KW-1133">Transmembrane helix</keyword>
<comment type="caution">
    <text evidence="8">The sequence shown here is derived from an EMBL/GenBank/DDBJ whole genome shotgun (WGS) entry which is preliminary data.</text>
</comment>
<keyword evidence="5 6" id="KW-0472">Membrane</keyword>
<name>A0ABS0S2Y6_PECPM</name>
<dbReference type="EMBL" id="WABS01000039">
    <property type="protein sequence ID" value="MBI0556228.1"/>
    <property type="molecule type" value="Genomic_DNA"/>
</dbReference>
<evidence type="ECO:0000256" key="6">
    <source>
        <dbReference type="SAM" id="Phobius"/>
    </source>
</evidence>
<proteinExistence type="predicted"/>
<evidence type="ECO:0000313" key="8">
    <source>
        <dbReference type="EMBL" id="MBI0556228.1"/>
    </source>
</evidence>
<protein>
    <recommendedName>
        <fullName evidence="7">MASE1 domain-containing protein</fullName>
    </recommendedName>
</protein>
<evidence type="ECO:0000256" key="3">
    <source>
        <dbReference type="ARBA" id="ARBA00022692"/>
    </source>
</evidence>
<keyword evidence="2" id="KW-1003">Cell membrane</keyword>
<feature type="transmembrane region" description="Helical" evidence="6">
    <location>
        <begin position="119"/>
        <end position="145"/>
    </location>
</feature>
<sequence length="408" mass="45610">MRETMLRWRQGVVYWLLFCITYFMLAVISMETRDPWSLSTAIGLPTGLVLGALCTCPRTYWPIWGVGAGLMHILVSMLYGRTVDVALVFALLDLAVLFPLAMMWHSVWRYLGYVSYRRATFLLLSGVYIVSLIGGLINTFALILLDYPVVFSHFFTWSLANAAGCLSVAPFLITHNLFKEEKTSITFNQVALLLPVLIFLLPPFLLESELLRQILLYVVLGSSLMLAMVWPFRELTLYLFFLTLLVSLATLYGYGPLVEMGGQGLQFSQLYLVVVISLGLLVAAHEKEHGIRSDAQRLQLLSHLLHPQSPVFFRLADNGVDISWLCKGMVFDIAVEQIPTLQLFQARIHPEDRAQFSASLSAGHASPGEFGQCTLRLLLTDCHYHPVSCNLVYSHAQSGTLGVLILSG</sequence>
<dbReference type="Proteomes" id="UP001194579">
    <property type="component" value="Unassembled WGS sequence"/>
</dbReference>
<evidence type="ECO:0000256" key="2">
    <source>
        <dbReference type="ARBA" id="ARBA00022475"/>
    </source>
</evidence>
<evidence type="ECO:0000256" key="1">
    <source>
        <dbReference type="ARBA" id="ARBA00004651"/>
    </source>
</evidence>
<accession>A0ABS0S2Y6</accession>
<evidence type="ECO:0000256" key="4">
    <source>
        <dbReference type="ARBA" id="ARBA00022989"/>
    </source>
</evidence>
<feature type="transmembrane region" description="Helical" evidence="6">
    <location>
        <begin position="85"/>
        <end position="107"/>
    </location>
</feature>
<keyword evidence="9" id="KW-1185">Reference proteome</keyword>
<feature type="transmembrane region" description="Helical" evidence="6">
    <location>
        <begin position="12"/>
        <end position="30"/>
    </location>
</feature>
<feature type="domain" description="MASE1" evidence="7">
    <location>
        <begin position="19"/>
        <end position="284"/>
    </location>
</feature>
<evidence type="ECO:0000313" key="9">
    <source>
        <dbReference type="Proteomes" id="UP001194579"/>
    </source>
</evidence>
<feature type="transmembrane region" description="Helical" evidence="6">
    <location>
        <begin position="210"/>
        <end position="230"/>
    </location>
</feature>
<dbReference type="InterPro" id="IPR007895">
    <property type="entry name" value="MASE1"/>
</dbReference>
<feature type="transmembrane region" description="Helical" evidence="6">
    <location>
        <begin position="237"/>
        <end position="255"/>
    </location>
</feature>
<dbReference type="Pfam" id="PF05231">
    <property type="entry name" value="MASE1"/>
    <property type="match status" value="1"/>
</dbReference>
<reference evidence="9" key="1">
    <citation type="submission" date="2023-07" db="EMBL/GenBank/DDBJ databases">
        <title>Identification of Pectobacterium versatile causing blackleg of potato from New York State with a whole genome sequencing approach.</title>
        <authorList>
            <person name="Ma X."/>
            <person name="Swingle B."/>
        </authorList>
    </citation>
    <scope>NUCLEOTIDE SEQUENCE [LARGE SCALE GENOMIC DNA]</scope>
    <source>
        <strain evidence="9">NY1588A</strain>
    </source>
</reference>
<feature type="transmembrane region" description="Helical" evidence="6">
    <location>
        <begin position="151"/>
        <end position="173"/>
    </location>
</feature>
<feature type="transmembrane region" description="Helical" evidence="6">
    <location>
        <begin position="36"/>
        <end position="54"/>
    </location>
</feature>
<gene>
    <name evidence="8" type="ORF">F6Q06_17305</name>
</gene>
<organism evidence="8 9">
    <name type="scientific">Pectobacterium parmentieri</name>
    <dbReference type="NCBI Taxonomy" id="1905730"/>
    <lineage>
        <taxon>Bacteria</taxon>
        <taxon>Pseudomonadati</taxon>
        <taxon>Pseudomonadota</taxon>
        <taxon>Gammaproteobacteria</taxon>
        <taxon>Enterobacterales</taxon>
        <taxon>Pectobacteriaceae</taxon>
        <taxon>Pectobacterium</taxon>
    </lineage>
</organism>
<evidence type="ECO:0000259" key="7">
    <source>
        <dbReference type="Pfam" id="PF05231"/>
    </source>
</evidence>
<feature type="transmembrane region" description="Helical" evidence="6">
    <location>
        <begin position="185"/>
        <end position="204"/>
    </location>
</feature>
<keyword evidence="3 6" id="KW-0812">Transmembrane</keyword>
<feature type="transmembrane region" description="Helical" evidence="6">
    <location>
        <begin position="61"/>
        <end position="79"/>
    </location>
</feature>